<protein>
    <submittedName>
        <fullName evidence="1">Uncharacterized protein</fullName>
    </submittedName>
</protein>
<dbReference type="RefSeq" id="WP_131828002.1">
    <property type="nucleotide sequence ID" value="NZ_MBER01000183.1"/>
</dbReference>
<gene>
    <name evidence="1" type="ORF">A5742_14995</name>
</gene>
<comment type="caution">
    <text evidence="1">The sequence shown here is derived from an EMBL/GenBank/DDBJ whole genome shotgun (WGS) entry which is preliminary data.</text>
</comment>
<dbReference type="AlphaFoldDB" id="A0ABD6QD12"/>
<reference evidence="1 2" key="1">
    <citation type="submission" date="2016-07" db="EMBL/GenBank/DDBJ databases">
        <authorList>
            <person name="Sutton G."/>
            <person name="Brinkac L."/>
            <person name="Sanka R."/>
            <person name="Adams M."/>
            <person name="Lau E."/>
            <person name="Kumar A."/>
            <person name="Macaden R."/>
        </authorList>
    </citation>
    <scope>NUCLEOTIDE SEQUENCE [LARGE SCALE GENOMIC DNA]</scope>
    <source>
        <strain evidence="1 2">GA-0871</strain>
    </source>
</reference>
<dbReference type="Proteomes" id="UP000187001">
    <property type="component" value="Unassembled WGS sequence"/>
</dbReference>
<sequence length="106" mass="11548">MSASTDHSPPEHAVFLEWADGQPPLEFIFAVEDQLRQVINARPGLGEVDGNEIGSGTAVIYLYGPNAETLWQAIEPTIRALQPNPTTVIVRPGEPGTPSREIMIRT</sequence>
<evidence type="ECO:0000313" key="1">
    <source>
        <dbReference type="EMBL" id="OMC32993.1"/>
    </source>
</evidence>
<dbReference type="EMBL" id="MBER01000183">
    <property type="protein sequence ID" value="OMC32993.1"/>
    <property type="molecule type" value="Genomic_DNA"/>
</dbReference>
<organism evidence="1 2">
    <name type="scientific">Mycolicibacterium fortuitum</name>
    <name type="common">Mycobacterium fortuitum</name>
    <dbReference type="NCBI Taxonomy" id="1766"/>
    <lineage>
        <taxon>Bacteria</taxon>
        <taxon>Bacillati</taxon>
        <taxon>Actinomycetota</taxon>
        <taxon>Actinomycetes</taxon>
        <taxon>Mycobacteriales</taxon>
        <taxon>Mycobacteriaceae</taxon>
        <taxon>Mycolicibacterium</taxon>
    </lineage>
</organism>
<proteinExistence type="predicted"/>
<name>A0ABD6QD12_MYCFO</name>
<evidence type="ECO:0000313" key="2">
    <source>
        <dbReference type="Proteomes" id="UP000187001"/>
    </source>
</evidence>
<accession>A0ABD6QD12</accession>